<dbReference type="Pfam" id="PF24677">
    <property type="entry name" value="DUF7657"/>
    <property type="match status" value="1"/>
</dbReference>
<proteinExistence type="predicted"/>
<keyword evidence="1" id="KW-0472">Membrane</keyword>
<accession>A0A2A9CTP3</accession>
<keyword evidence="1" id="KW-0812">Transmembrane</keyword>
<feature type="transmembrane region" description="Helical" evidence="1">
    <location>
        <begin position="199"/>
        <end position="216"/>
    </location>
</feature>
<dbReference type="Proteomes" id="UP000226079">
    <property type="component" value="Unassembled WGS sequence"/>
</dbReference>
<keyword evidence="4" id="KW-1185">Reference proteome</keyword>
<dbReference type="EMBL" id="PDJC01000001">
    <property type="protein sequence ID" value="PFG17738.1"/>
    <property type="molecule type" value="Genomic_DNA"/>
</dbReference>
<name>A0A2A9CTP3_9ACTN</name>
<feature type="transmembrane region" description="Helical" evidence="1">
    <location>
        <begin position="246"/>
        <end position="266"/>
    </location>
</feature>
<gene>
    <name evidence="3" type="ORF">ATK74_2311</name>
</gene>
<dbReference type="InterPro" id="IPR056074">
    <property type="entry name" value="DUF7657"/>
</dbReference>
<comment type="caution">
    <text evidence="3">The sequence shown here is derived from an EMBL/GenBank/DDBJ whole genome shotgun (WGS) entry which is preliminary data.</text>
</comment>
<feature type="domain" description="DUF7657" evidence="2">
    <location>
        <begin position="20"/>
        <end position="429"/>
    </location>
</feature>
<evidence type="ECO:0000259" key="2">
    <source>
        <dbReference type="Pfam" id="PF24677"/>
    </source>
</evidence>
<feature type="transmembrane region" description="Helical" evidence="1">
    <location>
        <begin position="12"/>
        <end position="32"/>
    </location>
</feature>
<organism evidence="3 4">
    <name type="scientific">Propionicimonas paludicola</name>
    <dbReference type="NCBI Taxonomy" id="185243"/>
    <lineage>
        <taxon>Bacteria</taxon>
        <taxon>Bacillati</taxon>
        <taxon>Actinomycetota</taxon>
        <taxon>Actinomycetes</taxon>
        <taxon>Propionibacteriales</taxon>
        <taxon>Nocardioidaceae</taxon>
        <taxon>Propionicimonas</taxon>
    </lineage>
</organism>
<feature type="transmembrane region" description="Helical" evidence="1">
    <location>
        <begin position="494"/>
        <end position="511"/>
    </location>
</feature>
<evidence type="ECO:0000313" key="4">
    <source>
        <dbReference type="Proteomes" id="UP000226079"/>
    </source>
</evidence>
<protein>
    <recommendedName>
        <fullName evidence="2">DUF7657 domain-containing protein</fullName>
    </recommendedName>
</protein>
<feature type="transmembrane region" description="Helical" evidence="1">
    <location>
        <begin position="126"/>
        <end position="145"/>
    </location>
</feature>
<feature type="transmembrane region" description="Helical" evidence="1">
    <location>
        <begin position="175"/>
        <end position="192"/>
    </location>
</feature>
<reference evidence="3 4" key="1">
    <citation type="submission" date="2017-10" db="EMBL/GenBank/DDBJ databases">
        <title>Sequencing the genomes of 1000 actinobacteria strains.</title>
        <authorList>
            <person name="Klenk H.-P."/>
        </authorList>
    </citation>
    <scope>NUCLEOTIDE SEQUENCE [LARGE SCALE GENOMIC DNA]</scope>
    <source>
        <strain evidence="3 4">DSM 15597</strain>
    </source>
</reference>
<sequence>MRHSAIGRGLVGWLSFPLLVLVGTAALVWLRISGSSIGALALPAFRSGLLWGTPRGVRSDEFQLTTPSNVSSVVQGFPADPWVGLAPTNLDVAVHSGISTDWTALFHPDHWGYILLGAERGLAFSWWWPFTICLLGTYALIGFIVRRPATTAALAMVATFTPYSAWWSAAPPALVLGYGAALGACILGATAVRRIVATAGLSALGAFLAVCFTLVLYPPWAISVAIVVAAIGIGRVVDLRLSWTRCAIVIGSIAATGGAILAVWYVQNSRAIAAMTNTYYPGHRITVPGSGWPYQFFSAPLNFWMAGPAGSTVGKIAGLSSSDNLSENASSWFPLAALLLLVCWGLAPGARRLSRRVLRRSVGQPTSADDSASAWTLGLVSAATALLLAWFFLPVPGLVGTLTLLDRVQPGRLPLALGFAAVAIGAVALASPPRRLRALLVWGGAAAVIDGLLALWTMTTVPWDWSTVAPALVFLSGFVLSAGFVLLSAPRGRAGATAVLAGYAVVSWFLVNPVQVGLGPLKTDPLVRGLQAATQTSTNKRIMVFGGASTIALVRAAGLQSVSGQTPIPDADVMTALAPADELLWNNYVKYDWQPGPAGSDAKITNQRGSLMTLTIDPCSAELQKAVGPGWALSRTRLDGYSCLREAGTLTHLGGAPEYLYRVQS</sequence>
<feature type="transmembrane region" description="Helical" evidence="1">
    <location>
        <begin position="413"/>
        <end position="431"/>
    </location>
</feature>
<keyword evidence="1" id="KW-1133">Transmembrane helix</keyword>
<feature type="transmembrane region" description="Helical" evidence="1">
    <location>
        <begin position="332"/>
        <end position="351"/>
    </location>
</feature>
<feature type="transmembrane region" description="Helical" evidence="1">
    <location>
        <begin position="468"/>
        <end position="487"/>
    </location>
</feature>
<feature type="transmembrane region" description="Helical" evidence="1">
    <location>
        <begin position="222"/>
        <end position="239"/>
    </location>
</feature>
<evidence type="ECO:0000313" key="3">
    <source>
        <dbReference type="EMBL" id="PFG17738.1"/>
    </source>
</evidence>
<feature type="transmembrane region" description="Helical" evidence="1">
    <location>
        <begin position="438"/>
        <end position="456"/>
    </location>
</feature>
<dbReference type="AlphaFoldDB" id="A0A2A9CTP3"/>
<evidence type="ECO:0000256" key="1">
    <source>
        <dbReference type="SAM" id="Phobius"/>
    </source>
</evidence>
<feature type="transmembrane region" description="Helical" evidence="1">
    <location>
        <begin position="372"/>
        <end position="393"/>
    </location>
</feature>